<dbReference type="GeneID" id="54301552"/>
<dbReference type="Proteomes" id="UP000799438">
    <property type="component" value="Unassembled WGS sequence"/>
</dbReference>
<accession>A0A6A6BK01</accession>
<protein>
    <submittedName>
        <fullName evidence="2">Uncharacterized protein</fullName>
    </submittedName>
</protein>
<gene>
    <name evidence="2" type="ORF">K452DRAFT_317371</name>
</gene>
<evidence type="ECO:0000313" key="2">
    <source>
        <dbReference type="EMBL" id="KAF2143147.1"/>
    </source>
</evidence>
<feature type="region of interest" description="Disordered" evidence="1">
    <location>
        <begin position="1"/>
        <end position="38"/>
    </location>
</feature>
<evidence type="ECO:0000313" key="3">
    <source>
        <dbReference type="Proteomes" id="UP000799438"/>
    </source>
</evidence>
<sequence length="126" mass="13407">MPPKAKAKQHGQQKGSSLARTGPVASSSSSSSASTSTIRRNVAKLSDEDFAKTVLAPRGIHVLTPFFSSRAKPTTPTSHFHVPSLPKEGKVAFYRDLLGARNINVWVDGGAAFENNITAAYGAVWI</sequence>
<dbReference type="EMBL" id="ML995482">
    <property type="protein sequence ID" value="KAF2143147.1"/>
    <property type="molecule type" value="Genomic_DNA"/>
</dbReference>
<reference evidence="2" key="1">
    <citation type="journal article" date="2020" name="Stud. Mycol.">
        <title>101 Dothideomycetes genomes: a test case for predicting lifestyles and emergence of pathogens.</title>
        <authorList>
            <person name="Haridas S."/>
            <person name="Albert R."/>
            <person name="Binder M."/>
            <person name="Bloem J."/>
            <person name="Labutti K."/>
            <person name="Salamov A."/>
            <person name="Andreopoulos B."/>
            <person name="Baker S."/>
            <person name="Barry K."/>
            <person name="Bills G."/>
            <person name="Bluhm B."/>
            <person name="Cannon C."/>
            <person name="Castanera R."/>
            <person name="Culley D."/>
            <person name="Daum C."/>
            <person name="Ezra D."/>
            <person name="Gonzalez J."/>
            <person name="Henrissat B."/>
            <person name="Kuo A."/>
            <person name="Liang C."/>
            <person name="Lipzen A."/>
            <person name="Lutzoni F."/>
            <person name="Magnuson J."/>
            <person name="Mondo S."/>
            <person name="Nolan M."/>
            <person name="Ohm R."/>
            <person name="Pangilinan J."/>
            <person name="Park H.-J."/>
            <person name="Ramirez L."/>
            <person name="Alfaro M."/>
            <person name="Sun H."/>
            <person name="Tritt A."/>
            <person name="Yoshinaga Y."/>
            <person name="Zwiers L.-H."/>
            <person name="Turgeon B."/>
            <person name="Goodwin S."/>
            <person name="Spatafora J."/>
            <person name="Crous P."/>
            <person name="Grigoriev I."/>
        </authorList>
    </citation>
    <scope>NUCLEOTIDE SEQUENCE</scope>
    <source>
        <strain evidence="2">CBS 121167</strain>
    </source>
</reference>
<name>A0A6A6BK01_9PEZI</name>
<dbReference type="AlphaFoldDB" id="A0A6A6BK01"/>
<dbReference type="RefSeq" id="XP_033398859.1">
    <property type="nucleotide sequence ID" value="XM_033544056.1"/>
</dbReference>
<organism evidence="2 3">
    <name type="scientific">Aplosporella prunicola CBS 121167</name>
    <dbReference type="NCBI Taxonomy" id="1176127"/>
    <lineage>
        <taxon>Eukaryota</taxon>
        <taxon>Fungi</taxon>
        <taxon>Dikarya</taxon>
        <taxon>Ascomycota</taxon>
        <taxon>Pezizomycotina</taxon>
        <taxon>Dothideomycetes</taxon>
        <taxon>Dothideomycetes incertae sedis</taxon>
        <taxon>Botryosphaeriales</taxon>
        <taxon>Aplosporellaceae</taxon>
        <taxon>Aplosporella</taxon>
    </lineage>
</organism>
<keyword evidence="3" id="KW-1185">Reference proteome</keyword>
<feature type="compositionally biased region" description="Low complexity" evidence="1">
    <location>
        <begin position="25"/>
        <end position="37"/>
    </location>
</feature>
<evidence type="ECO:0000256" key="1">
    <source>
        <dbReference type="SAM" id="MobiDB-lite"/>
    </source>
</evidence>
<proteinExistence type="predicted"/>
<feature type="compositionally biased region" description="Basic residues" evidence="1">
    <location>
        <begin position="1"/>
        <end position="11"/>
    </location>
</feature>